<dbReference type="Proteomes" id="UP000018837">
    <property type="component" value="Unassembled WGS sequence"/>
</dbReference>
<proteinExistence type="predicted"/>
<comment type="caution">
    <text evidence="1">The sequence shown here is derived from an EMBL/GenBank/DDBJ whole genome shotgun (WGS) entry which is preliminary data.</text>
</comment>
<dbReference type="Gene3D" id="3.30.160.100">
    <property type="entry name" value="Ribosome hibernation promotion factor-like"/>
    <property type="match status" value="1"/>
</dbReference>
<evidence type="ECO:0000313" key="1">
    <source>
        <dbReference type="EMBL" id="ETK00838.1"/>
    </source>
</evidence>
<dbReference type="InterPro" id="IPR036567">
    <property type="entry name" value="RHF-like"/>
</dbReference>
<gene>
    <name evidence="1" type="ORF">N425_13565</name>
</gene>
<dbReference type="SUPFAM" id="SSF69754">
    <property type="entry name" value="Ribosome binding protein Y (YfiA homologue)"/>
    <property type="match status" value="1"/>
</dbReference>
<name>W2C1B7_9BACT</name>
<dbReference type="CDD" id="cd00552">
    <property type="entry name" value="RaiA"/>
    <property type="match status" value="1"/>
</dbReference>
<dbReference type="PATRIC" id="fig|1411148.3.peg.2281"/>
<accession>W2C1B7</accession>
<evidence type="ECO:0000313" key="2">
    <source>
        <dbReference type="Proteomes" id="UP000018837"/>
    </source>
</evidence>
<dbReference type="NCBIfam" id="TIGR00741">
    <property type="entry name" value="yfiA"/>
    <property type="match status" value="1"/>
</dbReference>
<dbReference type="InterPro" id="IPR003489">
    <property type="entry name" value="RHF/RaiA"/>
</dbReference>
<dbReference type="AlphaFoldDB" id="W2C1B7"/>
<dbReference type="Pfam" id="PF02482">
    <property type="entry name" value="Ribosomal_S30AE"/>
    <property type="match status" value="1"/>
</dbReference>
<organism evidence="1 2">
    <name type="scientific">Tannerella sp. oral taxon BU063 isolate Cell 2</name>
    <dbReference type="NCBI Taxonomy" id="1411148"/>
    <lineage>
        <taxon>Bacteria</taxon>
        <taxon>Pseudomonadati</taxon>
        <taxon>Bacteroidota</taxon>
        <taxon>Bacteroidia</taxon>
        <taxon>Bacteroidales</taxon>
        <taxon>Tannerellaceae</taxon>
        <taxon>Tannerella</taxon>
    </lineage>
</organism>
<protein>
    <submittedName>
        <fullName evidence="1">RNA polymerase subunit sigma-54</fullName>
    </submittedName>
</protein>
<dbReference type="EMBL" id="AYUF01000495">
    <property type="protein sequence ID" value="ETK00838.1"/>
    <property type="molecule type" value="Genomic_DNA"/>
</dbReference>
<reference evidence="1 2" key="1">
    <citation type="submission" date="2013-11" db="EMBL/GenBank/DDBJ databases">
        <title>Single cell genomics of uncultured Tannerella BU063 (oral taxon 286).</title>
        <authorList>
            <person name="Beall C.J."/>
            <person name="Campbell A.G."/>
            <person name="Griffen A.L."/>
            <person name="Podar M."/>
            <person name="Leys E.J."/>
        </authorList>
    </citation>
    <scope>NUCLEOTIDE SEQUENCE [LARGE SCALE GENOMIC DNA]</scope>
    <source>
        <strain evidence="1">Cell 2</strain>
    </source>
</reference>
<sequence>MEIRIQAIHFDVTERLDAFIRKKVAKLSQYHDGILDAEVILRVVKPETVRNKQAGIRLQIKSNDCFAEKVSDTFEEAVDEAVVALEKQLIKAKEKSRSK</sequence>